<evidence type="ECO:0000313" key="2">
    <source>
        <dbReference type="EMBL" id="QHX43791.1"/>
    </source>
</evidence>
<evidence type="ECO:0000256" key="1">
    <source>
        <dbReference type="SAM" id="MobiDB-lite"/>
    </source>
</evidence>
<reference evidence="2 3" key="1">
    <citation type="submission" date="2020-01" db="EMBL/GenBank/DDBJ databases">
        <title>Complete genome sequence of a human oral phylogroup 1 Treponema sp. strain ATCC 700766, originally isolated from periodontitis dental plaque.</title>
        <authorList>
            <person name="Chan Y."/>
            <person name="Huo Y.-B."/>
            <person name="Yu X.-L."/>
            <person name="Zeng H."/>
            <person name="Leung W.-K."/>
            <person name="Watt R.M."/>
        </authorList>
    </citation>
    <scope>NUCLEOTIDE SEQUENCE [LARGE SCALE GENOMIC DNA]</scope>
    <source>
        <strain evidence="2 3">OMZ 804</strain>
    </source>
</reference>
<gene>
    <name evidence="2" type="ORF">GWP43_10430</name>
</gene>
<dbReference type="Gene3D" id="1.20.120.490">
    <property type="entry name" value="Hypothetical protein TM1646-like domain"/>
    <property type="match status" value="1"/>
</dbReference>
<dbReference type="Proteomes" id="UP000464374">
    <property type="component" value="Chromosome"/>
</dbReference>
<evidence type="ECO:0000313" key="3">
    <source>
        <dbReference type="Proteomes" id="UP000464374"/>
    </source>
</evidence>
<feature type="compositionally biased region" description="Polar residues" evidence="1">
    <location>
        <begin position="1"/>
        <end position="25"/>
    </location>
</feature>
<dbReference type="InterPro" id="IPR024042">
    <property type="entry name" value="TM1646-like_dom_sf"/>
</dbReference>
<dbReference type="RefSeq" id="WP_162664098.1">
    <property type="nucleotide sequence ID" value="NZ_CP048020.1"/>
</dbReference>
<organism evidence="2 3">
    <name type="scientific">Treponema vincentii</name>
    <dbReference type="NCBI Taxonomy" id="69710"/>
    <lineage>
        <taxon>Bacteria</taxon>
        <taxon>Pseudomonadati</taxon>
        <taxon>Spirochaetota</taxon>
        <taxon>Spirochaetia</taxon>
        <taxon>Spirochaetales</taxon>
        <taxon>Treponemataceae</taxon>
        <taxon>Treponema</taxon>
    </lineage>
</organism>
<feature type="region of interest" description="Disordered" evidence="1">
    <location>
        <begin position="1"/>
        <end position="32"/>
    </location>
</feature>
<proteinExistence type="predicted"/>
<dbReference type="SUPFAM" id="SSF158397">
    <property type="entry name" value="TM1646-like"/>
    <property type="match status" value="1"/>
</dbReference>
<dbReference type="EMBL" id="CP048020">
    <property type="protein sequence ID" value="QHX43791.1"/>
    <property type="molecule type" value="Genomic_DNA"/>
</dbReference>
<dbReference type="AlphaFoldDB" id="A0A6P1Y221"/>
<dbReference type="InterPro" id="IPR005585">
    <property type="entry name" value="DUF327"/>
</dbReference>
<accession>A0A6P1Y221</accession>
<dbReference type="KEGG" id="trz:GWP43_10430"/>
<protein>
    <submittedName>
        <fullName evidence="2">DUF327 family protein</fullName>
    </submittedName>
</protein>
<dbReference type="Pfam" id="PF03885">
    <property type="entry name" value="DUF327"/>
    <property type="match status" value="1"/>
</dbReference>
<name>A0A6P1Y221_9SPIR</name>
<sequence length="175" mass="20071">MGNQIESSSYAAGITVQPSLQTKTAQSEKDKKKLNKFKEMLRSVLPQTQPENEADILEQLSKLPQEEAIALLQDDVRSAGDTLRTHQNPQTILRYKQAVKNFIGYVAREAYTVTTRTHLRRDKTNHLRPRSFTQIVIINEKLDKFAGELLCDQKSQLFILERLEEIYGLIIDLIT</sequence>